<feature type="compositionally biased region" description="Polar residues" evidence="1">
    <location>
        <begin position="180"/>
        <end position="204"/>
    </location>
</feature>
<protein>
    <submittedName>
        <fullName evidence="3">Uncharacterized protein</fullName>
    </submittedName>
</protein>
<comment type="caution">
    <text evidence="3">The sequence shown here is derived from an EMBL/GenBank/DDBJ whole genome shotgun (WGS) entry which is preliminary data.</text>
</comment>
<keyword evidence="4" id="KW-1185">Reference proteome</keyword>
<name>A0ABV0KRZ9_9CYAN</name>
<accession>A0ABV0KRZ9</accession>
<gene>
    <name evidence="3" type="ORF">NDI38_26390</name>
</gene>
<reference evidence="3 4" key="1">
    <citation type="submission" date="2022-04" db="EMBL/GenBank/DDBJ databases">
        <title>Positive selection, recombination, and allopatry shape intraspecific diversity of widespread and dominant cyanobacteria.</title>
        <authorList>
            <person name="Wei J."/>
            <person name="Shu W."/>
            <person name="Hu C."/>
        </authorList>
    </citation>
    <scope>NUCLEOTIDE SEQUENCE [LARGE SCALE GENOMIC DNA]</scope>
    <source>
        <strain evidence="3 4">AS-A4</strain>
    </source>
</reference>
<proteinExistence type="predicted"/>
<feature type="region of interest" description="Disordered" evidence="1">
    <location>
        <begin position="177"/>
        <end position="211"/>
    </location>
</feature>
<evidence type="ECO:0000313" key="4">
    <source>
        <dbReference type="Proteomes" id="UP001476950"/>
    </source>
</evidence>
<sequence length="269" mass="29796">MFKPKKGIYRASVLAFIGIVSLNLPASLAQERTTNRQTVQEAESLPNRKQQNCIDGLIAQSVQSRPEGRQSRRVVNLQIAGNDRETLGGDQLRITSSGITDNSFTVLDPNNREVRKAVIQRSSNLRRASLRYTSPLGTAQIDKEGLRIVRNTFRGNQALERDYLRFQTALLSETREQRNRLSSLVQPSRSASQPPNSTRQSPLTTVDDLVNPTEPNNDIECEFNNDGKCVCDCDHGWNAFGALFCLGFTIGCAGDFIELSCEANSSQCG</sequence>
<evidence type="ECO:0000313" key="3">
    <source>
        <dbReference type="EMBL" id="MEP1061907.1"/>
    </source>
</evidence>
<feature type="signal peptide" evidence="2">
    <location>
        <begin position="1"/>
        <end position="26"/>
    </location>
</feature>
<dbReference type="Proteomes" id="UP001476950">
    <property type="component" value="Unassembled WGS sequence"/>
</dbReference>
<keyword evidence="2" id="KW-0732">Signal</keyword>
<dbReference type="EMBL" id="JAMPLM010000047">
    <property type="protein sequence ID" value="MEP1061907.1"/>
    <property type="molecule type" value="Genomic_DNA"/>
</dbReference>
<dbReference type="RefSeq" id="WP_190450195.1">
    <property type="nucleotide sequence ID" value="NZ_JAMPLM010000047.1"/>
</dbReference>
<organism evidence="3 4">
    <name type="scientific">Stenomitos frigidus AS-A4</name>
    <dbReference type="NCBI Taxonomy" id="2933935"/>
    <lineage>
        <taxon>Bacteria</taxon>
        <taxon>Bacillati</taxon>
        <taxon>Cyanobacteriota</taxon>
        <taxon>Cyanophyceae</taxon>
        <taxon>Leptolyngbyales</taxon>
        <taxon>Leptolyngbyaceae</taxon>
        <taxon>Stenomitos</taxon>
    </lineage>
</organism>
<feature type="chain" id="PRO_5046553376" evidence="2">
    <location>
        <begin position="27"/>
        <end position="269"/>
    </location>
</feature>
<evidence type="ECO:0000256" key="2">
    <source>
        <dbReference type="SAM" id="SignalP"/>
    </source>
</evidence>
<evidence type="ECO:0000256" key="1">
    <source>
        <dbReference type="SAM" id="MobiDB-lite"/>
    </source>
</evidence>